<gene>
    <name evidence="3" type="ORF">J2X20_000824</name>
</gene>
<comment type="caution">
    <text evidence="3">The sequence shown here is derived from an EMBL/GenBank/DDBJ whole genome shotgun (WGS) entry which is preliminary data.</text>
</comment>
<feature type="domain" description="Ice-binding protein C-terminal" evidence="2">
    <location>
        <begin position="157"/>
        <end position="180"/>
    </location>
</feature>
<dbReference type="Proteomes" id="UP001180453">
    <property type="component" value="Unassembled WGS sequence"/>
</dbReference>
<feature type="chain" id="PRO_5045371228" description="Ice-binding protein C-terminal domain-containing protein" evidence="1">
    <location>
        <begin position="18"/>
        <end position="180"/>
    </location>
</feature>
<evidence type="ECO:0000313" key="4">
    <source>
        <dbReference type="Proteomes" id="UP001180453"/>
    </source>
</evidence>
<keyword evidence="4" id="KW-1185">Reference proteome</keyword>
<sequence>MKKLLAVAALLPTLASAASLLESSVNVHYHLSDGANTINTLDKVVVGTGVELTCSGDADLCNVLTAPTQTLDFSANAIRYSYSGVAGTNFLDTQHNRFQFTSLYDGGAALTGVQLTTNIAGLDASRISFGGHMVSVDMRGLQVNTGAFFELGLQATPVPEPASAALLFGGLALLAARRRR</sequence>
<evidence type="ECO:0000313" key="3">
    <source>
        <dbReference type="EMBL" id="MDR7268195.1"/>
    </source>
</evidence>
<name>A0ABU1YH57_ROSSA</name>
<dbReference type="RefSeq" id="WP_310261271.1">
    <property type="nucleotide sequence ID" value="NZ_JAVDXU010000001.1"/>
</dbReference>
<feature type="signal peptide" evidence="1">
    <location>
        <begin position="1"/>
        <end position="17"/>
    </location>
</feature>
<accession>A0ABU1YH57</accession>
<organism evidence="3 4">
    <name type="scientific">Roseateles saccharophilus</name>
    <name type="common">Pseudomonas saccharophila</name>
    <dbReference type="NCBI Taxonomy" id="304"/>
    <lineage>
        <taxon>Bacteria</taxon>
        <taxon>Pseudomonadati</taxon>
        <taxon>Pseudomonadota</taxon>
        <taxon>Betaproteobacteria</taxon>
        <taxon>Burkholderiales</taxon>
        <taxon>Sphaerotilaceae</taxon>
        <taxon>Roseateles</taxon>
    </lineage>
</organism>
<protein>
    <recommendedName>
        <fullName evidence="2">Ice-binding protein C-terminal domain-containing protein</fullName>
    </recommendedName>
</protein>
<dbReference type="Pfam" id="PF07589">
    <property type="entry name" value="PEP-CTERM"/>
    <property type="match status" value="1"/>
</dbReference>
<dbReference type="NCBIfam" id="TIGR02595">
    <property type="entry name" value="PEP_CTERM"/>
    <property type="match status" value="1"/>
</dbReference>
<proteinExistence type="predicted"/>
<reference evidence="3 4" key="1">
    <citation type="submission" date="2023-07" db="EMBL/GenBank/DDBJ databases">
        <title>Sorghum-associated microbial communities from plants grown in Nebraska, USA.</title>
        <authorList>
            <person name="Schachtman D."/>
        </authorList>
    </citation>
    <scope>NUCLEOTIDE SEQUENCE [LARGE SCALE GENOMIC DNA]</scope>
    <source>
        <strain evidence="3 4">BE314</strain>
    </source>
</reference>
<dbReference type="InterPro" id="IPR013424">
    <property type="entry name" value="Ice-binding_C"/>
</dbReference>
<evidence type="ECO:0000259" key="2">
    <source>
        <dbReference type="Pfam" id="PF07589"/>
    </source>
</evidence>
<dbReference type="EMBL" id="JAVDXU010000001">
    <property type="protein sequence ID" value="MDR7268195.1"/>
    <property type="molecule type" value="Genomic_DNA"/>
</dbReference>
<evidence type="ECO:0000256" key="1">
    <source>
        <dbReference type="SAM" id="SignalP"/>
    </source>
</evidence>
<keyword evidence="1" id="KW-0732">Signal</keyword>